<evidence type="ECO:0000313" key="2">
    <source>
        <dbReference type="Proteomes" id="UP000239757"/>
    </source>
</evidence>
<evidence type="ECO:0000313" key="1">
    <source>
        <dbReference type="EMBL" id="PPS03282.1"/>
    </source>
</evidence>
<dbReference type="Proteomes" id="UP000239757">
    <property type="component" value="Unassembled WGS sequence"/>
</dbReference>
<dbReference type="AlphaFoldDB" id="A0A2P5XJ05"/>
<name>A0A2P5XJ05_GOSBA</name>
<dbReference type="EMBL" id="KZ664774">
    <property type="protein sequence ID" value="PPS03282.1"/>
    <property type="molecule type" value="Genomic_DNA"/>
</dbReference>
<sequence>MNDLHLSFDVIPPKSSNCHRPQRSLEVGGFDSPWVLCLHISSYLNNNLIGGDINKMNDLHLSFDVIPPKSSNCHRPQRSLEVGGFDSPWVLCLHISSYLNNNLIGGMVTI</sequence>
<reference evidence="1 2" key="1">
    <citation type="submission" date="2015-01" db="EMBL/GenBank/DDBJ databases">
        <title>Genome of allotetraploid Gossypium barbadense reveals genomic plasticity and fiber elongation in cotton evolution.</title>
        <authorList>
            <person name="Chen X."/>
            <person name="Liu X."/>
            <person name="Zhao B."/>
            <person name="Zheng H."/>
            <person name="Hu Y."/>
            <person name="Lu G."/>
            <person name="Yang C."/>
            <person name="Chen J."/>
            <person name="Shan C."/>
            <person name="Zhang L."/>
            <person name="Zhou Y."/>
            <person name="Wang L."/>
            <person name="Guo W."/>
            <person name="Bai Y."/>
            <person name="Ruan J."/>
            <person name="Shangguan X."/>
            <person name="Mao Y."/>
            <person name="Jiang J."/>
            <person name="Zhu Y."/>
            <person name="Lei J."/>
            <person name="Kang H."/>
            <person name="Chen S."/>
            <person name="He X."/>
            <person name="Wang R."/>
            <person name="Wang Y."/>
            <person name="Chen J."/>
            <person name="Wang L."/>
            <person name="Yu S."/>
            <person name="Wang B."/>
            <person name="Wei J."/>
            <person name="Song S."/>
            <person name="Lu X."/>
            <person name="Gao Z."/>
            <person name="Gu W."/>
            <person name="Deng X."/>
            <person name="Ma D."/>
            <person name="Wang S."/>
            <person name="Liang W."/>
            <person name="Fang L."/>
            <person name="Cai C."/>
            <person name="Zhu X."/>
            <person name="Zhou B."/>
            <person name="Zhang Y."/>
            <person name="Chen Z."/>
            <person name="Xu S."/>
            <person name="Zhu R."/>
            <person name="Wang S."/>
            <person name="Zhang T."/>
            <person name="Zhao G."/>
        </authorList>
    </citation>
    <scope>NUCLEOTIDE SEQUENCE [LARGE SCALE GENOMIC DNA]</scope>
    <source>
        <strain evidence="2">cv. Xinhai21</strain>
        <tissue evidence="1">Leaf</tissue>
    </source>
</reference>
<proteinExistence type="predicted"/>
<protein>
    <submittedName>
        <fullName evidence="1">Uncharacterized protein</fullName>
    </submittedName>
</protein>
<gene>
    <name evidence="1" type="ORF">GOBAR_AA17372</name>
</gene>
<accession>A0A2P5XJ05</accession>
<organism evidence="1 2">
    <name type="scientific">Gossypium barbadense</name>
    <name type="common">Sea Island cotton</name>
    <name type="synonym">Hibiscus barbadensis</name>
    <dbReference type="NCBI Taxonomy" id="3634"/>
    <lineage>
        <taxon>Eukaryota</taxon>
        <taxon>Viridiplantae</taxon>
        <taxon>Streptophyta</taxon>
        <taxon>Embryophyta</taxon>
        <taxon>Tracheophyta</taxon>
        <taxon>Spermatophyta</taxon>
        <taxon>Magnoliopsida</taxon>
        <taxon>eudicotyledons</taxon>
        <taxon>Gunneridae</taxon>
        <taxon>Pentapetalae</taxon>
        <taxon>rosids</taxon>
        <taxon>malvids</taxon>
        <taxon>Malvales</taxon>
        <taxon>Malvaceae</taxon>
        <taxon>Malvoideae</taxon>
        <taxon>Gossypium</taxon>
    </lineage>
</organism>